<comment type="caution">
    <text evidence="5">The sequence shown here is derived from an EMBL/GenBank/DDBJ whole genome shotgun (WGS) entry which is preliminary data.</text>
</comment>
<dbReference type="SMART" id="SM00052">
    <property type="entry name" value="EAL"/>
    <property type="match status" value="1"/>
</dbReference>
<gene>
    <name evidence="5" type="ORF">RYX45_01600</name>
</gene>
<dbReference type="InterPro" id="IPR000014">
    <property type="entry name" value="PAS"/>
</dbReference>
<dbReference type="InterPro" id="IPR043128">
    <property type="entry name" value="Rev_trsase/Diguanyl_cyclase"/>
</dbReference>
<dbReference type="PANTHER" id="PTHR44757">
    <property type="entry name" value="DIGUANYLATE CYCLASE DGCP"/>
    <property type="match status" value="1"/>
</dbReference>
<dbReference type="Pfam" id="PF00563">
    <property type="entry name" value="EAL"/>
    <property type="match status" value="1"/>
</dbReference>
<dbReference type="InterPro" id="IPR000160">
    <property type="entry name" value="GGDEF_dom"/>
</dbReference>
<dbReference type="InterPro" id="IPR001633">
    <property type="entry name" value="EAL_dom"/>
</dbReference>
<dbReference type="InterPro" id="IPR001610">
    <property type="entry name" value="PAC"/>
</dbReference>
<dbReference type="SUPFAM" id="SSF55785">
    <property type="entry name" value="PYP-like sensor domain (PAS domain)"/>
    <property type="match status" value="1"/>
</dbReference>
<dbReference type="NCBIfam" id="TIGR00229">
    <property type="entry name" value="sensory_box"/>
    <property type="match status" value="1"/>
</dbReference>
<evidence type="ECO:0000259" key="3">
    <source>
        <dbReference type="PROSITE" id="PS50883"/>
    </source>
</evidence>
<name>A0AAJ2KS34_ALKPS</name>
<dbReference type="CDD" id="cd01949">
    <property type="entry name" value="GGDEF"/>
    <property type="match status" value="1"/>
</dbReference>
<dbReference type="SUPFAM" id="SSF55073">
    <property type="entry name" value="Nucleotide cyclase"/>
    <property type="match status" value="1"/>
</dbReference>
<dbReference type="PROSITE" id="PS50887">
    <property type="entry name" value="GGDEF"/>
    <property type="match status" value="1"/>
</dbReference>
<dbReference type="InterPro" id="IPR035919">
    <property type="entry name" value="EAL_sf"/>
</dbReference>
<dbReference type="PROSITE" id="PS50113">
    <property type="entry name" value="PAC"/>
    <property type="match status" value="1"/>
</dbReference>
<dbReference type="NCBIfam" id="TIGR00254">
    <property type="entry name" value="GGDEF"/>
    <property type="match status" value="1"/>
</dbReference>
<dbReference type="SUPFAM" id="SSF141868">
    <property type="entry name" value="EAL domain-like"/>
    <property type="match status" value="1"/>
</dbReference>
<dbReference type="Pfam" id="PF00990">
    <property type="entry name" value="GGDEF"/>
    <property type="match status" value="1"/>
</dbReference>
<dbReference type="SMART" id="SM00086">
    <property type="entry name" value="PAC"/>
    <property type="match status" value="1"/>
</dbReference>
<dbReference type="InterPro" id="IPR000700">
    <property type="entry name" value="PAS-assoc_C"/>
</dbReference>
<dbReference type="CDD" id="cd00130">
    <property type="entry name" value="PAS"/>
    <property type="match status" value="1"/>
</dbReference>
<dbReference type="InterPro" id="IPR052155">
    <property type="entry name" value="Biofilm_reg_signaling"/>
</dbReference>
<dbReference type="CDD" id="cd01948">
    <property type="entry name" value="EAL"/>
    <property type="match status" value="1"/>
</dbReference>
<dbReference type="Gene3D" id="3.30.70.270">
    <property type="match status" value="1"/>
</dbReference>
<evidence type="ECO:0000259" key="1">
    <source>
        <dbReference type="PROSITE" id="PS50112"/>
    </source>
</evidence>
<dbReference type="SMART" id="SM00267">
    <property type="entry name" value="GGDEF"/>
    <property type="match status" value="1"/>
</dbReference>
<proteinExistence type="predicted"/>
<dbReference type="Gene3D" id="3.30.450.20">
    <property type="entry name" value="PAS domain"/>
    <property type="match status" value="1"/>
</dbReference>
<dbReference type="Gene3D" id="3.20.20.450">
    <property type="entry name" value="EAL domain"/>
    <property type="match status" value="1"/>
</dbReference>
<dbReference type="Pfam" id="PF13426">
    <property type="entry name" value="PAS_9"/>
    <property type="match status" value="1"/>
</dbReference>
<dbReference type="InterPro" id="IPR029787">
    <property type="entry name" value="Nucleotide_cyclase"/>
</dbReference>
<dbReference type="PROSITE" id="PS50883">
    <property type="entry name" value="EAL"/>
    <property type="match status" value="1"/>
</dbReference>
<dbReference type="PANTHER" id="PTHR44757:SF2">
    <property type="entry name" value="BIOFILM ARCHITECTURE MAINTENANCE PROTEIN MBAA"/>
    <property type="match status" value="1"/>
</dbReference>
<organism evidence="5 6">
    <name type="scientific">Alkalihalophilus pseudofirmus</name>
    <name type="common">Bacillus pseudofirmus</name>
    <dbReference type="NCBI Taxonomy" id="79885"/>
    <lineage>
        <taxon>Bacteria</taxon>
        <taxon>Bacillati</taxon>
        <taxon>Bacillota</taxon>
        <taxon>Bacilli</taxon>
        <taxon>Bacillales</taxon>
        <taxon>Bacillaceae</taxon>
        <taxon>Alkalihalophilus</taxon>
    </lineage>
</organism>
<feature type="domain" description="PAC" evidence="2">
    <location>
        <begin position="82"/>
        <end position="134"/>
    </location>
</feature>
<dbReference type="InterPro" id="IPR035965">
    <property type="entry name" value="PAS-like_dom_sf"/>
</dbReference>
<dbReference type="PROSITE" id="PS50112">
    <property type="entry name" value="PAS"/>
    <property type="match status" value="1"/>
</dbReference>
<feature type="domain" description="EAL" evidence="3">
    <location>
        <begin position="312"/>
        <end position="563"/>
    </location>
</feature>
<evidence type="ECO:0000259" key="2">
    <source>
        <dbReference type="PROSITE" id="PS50113"/>
    </source>
</evidence>
<feature type="domain" description="PAS" evidence="1">
    <location>
        <begin position="4"/>
        <end position="67"/>
    </location>
</feature>
<evidence type="ECO:0000259" key="4">
    <source>
        <dbReference type="PROSITE" id="PS50887"/>
    </source>
</evidence>
<evidence type="ECO:0000313" key="6">
    <source>
        <dbReference type="Proteomes" id="UP001285636"/>
    </source>
</evidence>
<dbReference type="AlphaFoldDB" id="A0AAJ2KS34"/>
<dbReference type="RefSeq" id="WP_323465700.1">
    <property type="nucleotide sequence ID" value="NZ_CP144224.1"/>
</dbReference>
<sequence>MQTLPNQVKKLLDIENALNQTAIVAITDTNGVITFVNDKFCEISKYTSDELIGRTHRIINSGYHDESFFKGMWETIKKGETWKGEIKNKAKDGSYYWVDTAIVPFMNLEGKPYQYVAIRYNITERKALEEKQLQRMIEDPVTGLSNFSHLESKVQQMMLKEIEFHLLYINIDHFKGINESLGVYQANQILKLVGDRIKGVFNEIDAVISRVHGDDFAIVLPSAAPINQIVDTLHTYFKEPIVHLHHSYYMTLSIGLTAFPALSSNFQELMQSAFYAVNQAKSTGKNTCVSFHQDMNININRKLEMKNCMHQSILYHADLNRAGLNTDQQKDFIMHYQPQVNRKGEIISFEALVRWHSPVFGTVSPAEFIPLAEETGLIVPLGYVLFEEVLKDLSIFKKAYGDTIQVGFNLSLEQFFHPPLLKRLKELCNQYGVRSQNIKIEITESISAKSPKEVIHLMKQFRDFGMEIELDDFGTGYSSMQHLKNFPITCLKIDQSFVRDIIHCNKTQALVNSMLYLAQELELDVIAEGIETLEQYEYLLQKGCGCFQGYYFGKPQAVESYKY</sequence>
<reference evidence="5" key="1">
    <citation type="submission" date="2023-10" db="EMBL/GenBank/DDBJ databases">
        <title>Screening of Alkalihalophilus pseudofirmusBZ-TG-HK211 and Its Alleviation of Salt Stress on Rapeseed Growth.</title>
        <authorList>
            <person name="Zhao B."/>
            <person name="Guo T."/>
        </authorList>
    </citation>
    <scope>NUCLEOTIDE SEQUENCE</scope>
    <source>
        <strain evidence="5">BZ-TG-HK211</strain>
    </source>
</reference>
<dbReference type="Proteomes" id="UP001285636">
    <property type="component" value="Unassembled WGS sequence"/>
</dbReference>
<evidence type="ECO:0000313" key="5">
    <source>
        <dbReference type="EMBL" id="MDV2883857.1"/>
    </source>
</evidence>
<protein>
    <submittedName>
        <fullName evidence="5">EAL domain-containing protein</fullName>
    </submittedName>
</protein>
<accession>A0AAJ2KS34</accession>
<feature type="domain" description="GGDEF" evidence="4">
    <location>
        <begin position="162"/>
        <end position="293"/>
    </location>
</feature>
<dbReference type="EMBL" id="JAWJAY010000001">
    <property type="protein sequence ID" value="MDV2883857.1"/>
    <property type="molecule type" value="Genomic_DNA"/>
</dbReference>